<evidence type="ECO:0000256" key="1">
    <source>
        <dbReference type="SAM" id="Coils"/>
    </source>
</evidence>
<dbReference type="EMBL" id="BK014705">
    <property type="protein sequence ID" value="DAD68604.1"/>
    <property type="molecule type" value="Genomic_DNA"/>
</dbReference>
<sequence length="186" mass="20298">MKNIHTLLSEIGITIPDEKKAEFDKAVLANYKTVAEVEKITTARDNYKSQLETAQTALKEFEGIDVENLKGEIAKLNTSLKDKETEYQTKIADMEFNSVLDGAISKSGARNATAVKALLDLDSLKTSKNQADDITKALESVKSENSYMFGSDEPFQNPVKNTGNAGIKSNPLASMRAAMGLSTDEK</sequence>
<accession>A0A8S5LEY7</accession>
<feature type="region of interest" description="Disordered" evidence="2">
    <location>
        <begin position="147"/>
        <end position="186"/>
    </location>
</feature>
<evidence type="ECO:0000313" key="3">
    <source>
        <dbReference type="EMBL" id="DAD68604.1"/>
    </source>
</evidence>
<proteinExistence type="predicted"/>
<dbReference type="InterPro" id="IPR009636">
    <property type="entry name" value="SCAF"/>
</dbReference>
<name>A0A8S5LEY7_9CAUD</name>
<feature type="coiled-coil region" evidence="1">
    <location>
        <begin position="37"/>
        <end position="86"/>
    </location>
</feature>
<reference evidence="3" key="1">
    <citation type="journal article" date="2021" name="Proc. Natl. Acad. Sci. U.S.A.">
        <title>A Catalog of Tens of Thousands of Viruses from Human Metagenomes Reveals Hidden Associations with Chronic Diseases.</title>
        <authorList>
            <person name="Tisza M.J."/>
            <person name="Buck C.B."/>
        </authorList>
    </citation>
    <scope>NUCLEOTIDE SEQUENCE</scope>
    <source>
        <strain evidence="3">CtABi4</strain>
    </source>
</reference>
<organism evidence="3">
    <name type="scientific">Siphoviridae sp. ctABi4</name>
    <dbReference type="NCBI Taxonomy" id="2823566"/>
    <lineage>
        <taxon>Viruses</taxon>
        <taxon>Duplodnaviria</taxon>
        <taxon>Heunggongvirae</taxon>
        <taxon>Uroviricota</taxon>
        <taxon>Caudoviricetes</taxon>
    </lineage>
</organism>
<dbReference type="GO" id="GO:0019069">
    <property type="term" value="P:viral capsid assembly"/>
    <property type="evidence" value="ECO:0007669"/>
    <property type="project" value="InterPro"/>
</dbReference>
<dbReference type="Pfam" id="PF06810">
    <property type="entry name" value="Phage_scaffold"/>
    <property type="match status" value="1"/>
</dbReference>
<evidence type="ECO:0000256" key="2">
    <source>
        <dbReference type="SAM" id="MobiDB-lite"/>
    </source>
</evidence>
<keyword evidence="1" id="KW-0175">Coiled coil</keyword>
<protein>
    <submittedName>
        <fullName evidence="3">Minor structural protein</fullName>
    </submittedName>
</protein>